<protein>
    <submittedName>
        <fullName evidence="1">Uncharacterized protein</fullName>
    </submittedName>
</protein>
<dbReference type="PATRIC" id="fig|1349767.4.peg.3783"/>
<dbReference type="STRING" id="1349767.GJA_2019"/>
<dbReference type="Proteomes" id="UP000027604">
    <property type="component" value="Chromosome I"/>
</dbReference>
<keyword evidence="2" id="KW-1185">Reference proteome</keyword>
<reference evidence="1 2" key="1">
    <citation type="journal article" date="2015" name="Genome Announc.">
        <title>Genome Sequence of Mushroom Soft-Rot Pathogen Janthinobacterium agaricidamnosum.</title>
        <authorList>
            <person name="Graupner K."/>
            <person name="Lackner G."/>
            <person name="Hertweck C."/>
        </authorList>
    </citation>
    <scope>NUCLEOTIDE SEQUENCE [LARGE SCALE GENOMIC DNA]</scope>
    <source>
        <strain evidence="2">NBRC 102515 / DSM 9628</strain>
    </source>
</reference>
<dbReference type="AlphaFoldDB" id="W0V4X9"/>
<name>W0V4X9_9BURK</name>
<evidence type="ECO:0000313" key="1">
    <source>
        <dbReference type="EMBL" id="CDG82655.1"/>
    </source>
</evidence>
<gene>
    <name evidence="1" type="ORF">GJA_2019</name>
</gene>
<dbReference type="KEGG" id="jag:GJA_2019"/>
<evidence type="ECO:0000313" key="2">
    <source>
        <dbReference type="Proteomes" id="UP000027604"/>
    </source>
</evidence>
<proteinExistence type="predicted"/>
<accession>W0V4X9</accession>
<dbReference type="HOGENOM" id="CLU_2935342_0_0_4"/>
<sequence length="60" mass="6073">MGGDIAFKVPVAGPSFAGILVSYESDGKIDGNGVRGDVGTGYTNLCNTLVNNKANKPASN</sequence>
<dbReference type="EMBL" id="HG322949">
    <property type="protein sequence ID" value="CDG82655.1"/>
    <property type="molecule type" value="Genomic_DNA"/>
</dbReference>
<organism evidence="1 2">
    <name type="scientific">Janthinobacterium agaricidamnosum NBRC 102515 = DSM 9628</name>
    <dbReference type="NCBI Taxonomy" id="1349767"/>
    <lineage>
        <taxon>Bacteria</taxon>
        <taxon>Pseudomonadati</taxon>
        <taxon>Pseudomonadota</taxon>
        <taxon>Betaproteobacteria</taxon>
        <taxon>Burkholderiales</taxon>
        <taxon>Oxalobacteraceae</taxon>
        <taxon>Janthinobacterium</taxon>
    </lineage>
</organism>